<dbReference type="AlphaFoldDB" id="A0A510UTQ0"/>
<proteinExistence type="inferred from homology"/>
<protein>
    <recommendedName>
        <fullName evidence="4">Threonine/serine exporter-like N-terminal domain-containing protein</fullName>
    </recommendedName>
</protein>
<feature type="transmembrane region" description="Helical" evidence="3">
    <location>
        <begin position="575"/>
        <end position="594"/>
    </location>
</feature>
<evidence type="ECO:0000256" key="1">
    <source>
        <dbReference type="ARBA" id="ARBA00034125"/>
    </source>
</evidence>
<feature type="transmembrane region" description="Helical" evidence="3">
    <location>
        <begin position="545"/>
        <end position="563"/>
    </location>
</feature>
<keyword evidence="3" id="KW-1133">Transmembrane helix</keyword>
<dbReference type="Pfam" id="PF06738">
    <property type="entry name" value="ThrE"/>
    <property type="match status" value="1"/>
</dbReference>
<feature type="transmembrane region" description="Helical" evidence="3">
    <location>
        <begin position="521"/>
        <end position="539"/>
    </location>
</feature>
<dbReference type="RefSeq" id="WP_146806118.1">
    <property type="nucleotide sequence ID" value="NZ_BJUA01000006.1"/>
</dbReference>
<dbReference type="Proteomes" id="UP000321386">
    <property type="component" value="Unassembled WGS sequence"/>
</dbReference>
<feature type="domain" description="Threonine/serine exporter-like N-terminal" evidence="4">
    <location>
        <begin position="235"/>
        <end position="475"/>
    </location>
</feature>
<evidence type="ECO:0000256" key="2">
    <source>
        <dbReference type="SAM" id="MobiDB-lite"/>
    </source>
</evidence>
<feature type="transmembrane region" description="Helical" evidence="3">
    <location>
        <begin position="490"/>
        <end position="509"/>
    </location>
</feature>
<feature type="transmembrane region" description="Helical" evidence="3">
    <location>
        <begin position="600"/>
        <end position="629"/>
    </location>
</feature>
<comment type="similarity">
    <text evidence="1">Belongs to the ThrE exporter (TC 2.A.79) family.</text>
</comment>
<keyword evidence="3" id="KW-0812">Transmembrane</keyword>
<gene>
    <name evidence="5" type="ORF">CPE01_15990</name>
</gene>
<feature type="region of interest" description="Disordered" evidence="2">
    <location>
        <begin position="140"/>
        <end position="197"/>
    </location>
</feature>
<feature type="compositionally biased region" description="Low complexity" evidence="2">
    <location>
        <begin position="140"/>
        <end position="187"/>
    </location>
</feature>
<accession>A0A510UTQ0</accession>
<feature type="region of interest" description="Disordered" evidence="2">
    <location>
        <begin position="1"/>
        <end position="104"/>
    </location>
</feature>
<keyword evidence="3" id="KW-0472">Membrane</keyword>
<dbReference type="PANTHER" id="PTHR31082:SF4">
    <property type="entry name" value="PHEROMONE-REGULATED MEMBRANE PROTEIN 10"/>
    <property type="match status" value="1"/>
</dbReference>
<dbReference type="InterPro" id="IPR010619">
    <property type="entry name" value="ThrE-like_N"/>
</dbReference>
<feature type="transmembrane region" description="Helical" evidence="3">
    <location>
        <begin position="108"/>
        <end position="131"/>
    </location>
</feature>
<evidence type="ECO:0000259" key="4">
    <source>
        <dbReference type="Pfam" id="PF06738"/>
    </source>
</evidence>
<evidence type="ECO:0000256" key="3">
    <source>
        <dbReference type="SAM" id="Phobius"/>
    </source>
</evidence>
<comment type="caution">
    <text evidence="5">The sequence shown here is derived from an EMBL/GenBank/DDBJ whole genome shotgun (WGS) entry which is preliminary data.</text>
</comment>
<feature type="transmembrane region" description="Helical" evidence="3">
    <location>
        <begin position="455"/>
        <end position="478"/>
    </location>
</feature>
<reference evidence="5 6" key="1">
    <citation type="submission" date="2019-07" db="EMBL/GenBank/DDBJ databases">
        <title>Whole genome shotgun sequence of Cellulomonas persica NBRC 101101.</title>
        <authorList>
            <person name="Hosoyama A."/>
            <person name="Uohara A."/>
            <person name="Ohji S."/>
            <person name="Ichikawa N."/>
        </authorList>
    </citation>
    <scope>NUCLEOTIDE SEQUENCE [LARGE SCALE GENOMIC DNA]</scope>
    <source>
        <strain evidence="5 6">NBRC 101101</strain>
    </source>
</reference>
<dbReference type="OrthoDB" id="235893at2"/>
<dbReference type="GO" id="GO:0022857">
    <property type="term" value="F:transmembrane transporter activity"/>
    <property type="evidence" value="ECO:0007669"/>
    <property type="project" value="InterPro"/>
</dbReference>
<dbReference type="InterPro" id="IPR051361">
    <property type="entry name" value="ThrE/Ser_Exporter"/>
</dbReference>
<feature type="compositionally biased region" description="Low complexity" evidence="2">
    <location>
        <begin position="60"/>
        <end position="104"/>
    </location>
</feature>
<feature type="transmembrane region" description="Helical" evidence="3">
    <location>
        <begin position="346"/>
        <end position="377"/>
    </location>
</feature>
<evidence type="ECO:0000313" key="5">
    <source>
        <dbReference type="EMBL" id="GEK17866.1"/>
    </source>
</evidence>
<name>A0A510UTQ0_9CELL</name>
<dbReference type="EMBL" id="BJUA01000006">
    <property type="protein sequence ID" value="GEK17866.1"/>
    <property type="molecule type" value="Genomic_DNA"/>
</dbReference>
<organism evidence="5 6">
    <name type="scientific">Cellulomonas persica</name>
    <dbReference type="NCBI Taxonomy" id="76861"/>
    <lineage>
        <taxon>Bacteria</taxon>
        <taxon>Bacillati</taxon>
        <taxon>Actinomycetota</taxon>
        <taxon>Actinomycetes</taxon>
        <taxon>Micrococcales</taxon>
        <taxon>Cellulomonadaceae</taxon>
        <taxon>Cellulomonas</taxon>
    </lineage>
</organism>
<evidence type="ECO:0000313" key="6">
    <source>
        <dbReference type="Proteomes" id="UP000321386"/>
    </source>
</evidence>
<feature type="compositionally biased region" description="Low complexity" evidence="2">
    <location>
        <begin position="15"/>
        <end position="32"/>
    </location>
</feature>
<keyword evidence="6" id="KW-1185">Reference proteome</keyword>
<dbReference type="PANTHER" id="PTHR31082">
    <property type="entry name" value="PHEROMONE-REGULATED MEMBRANE PROTEIN 10"/>
    <property type="match status" value="1"/>
</dbReference>
<feature type="compositionally biased region" description="Basic and acidic residues" evidence="2">
    <location>
        <begin position="188"/>
        <end position="197"/>
    </location>
</feature>
<feature type="transmembrane region" description="Helical" evidence="3">
    <location>
        <begin position="389"/>
        <end position="410"/>
    </location>
</feature>
<sequence>MAGRTALDDDLVTGAPVDDQPAAPAPTSATTPEVTVGPTPQAPASPGPTTATSEPAEVVPSATPEPTPDATTPAPTTSPTGSSPTPAPTSTTVAPVWSTPPTVTTSEVPVGVIALALVVLLTATAVITLVVRRARASAAAGAGLDEDAPAATGAGPTSGADVSTTVRRTPVAVAAARARSRAGSAGPADRDGERTRAETGGLVVAEVLAGLGSTGRSEAVQGPREEPASVDDTIRFCLQLGEAMIDTTAPVVQVQDALEHIARANGIPDVEVVALPTALLLSTPRAHEVRTVAVSAGYRSLRLDQVQDVLEVADLARAGTLEPAEGLRRVADAVARSSPYAVWQQALGYVISAVGLALVLGGSLTDVALAAVLGAVVVTFEKATARWAVPYQAIVVLVASFVVATAVFSLSRTGLDVTLLPALVAPLITFLPGAQLTTGVIDLATRQMIAGAARLSAGVMMLVLLALGIVAGANLVGIPASALTAGGGQALGWVGAWLGVGIFGVGATIRHSAHRRAVPWILLVLVVAYAGQLVGGALLGTQVSAFVGALAMTPVALVVSRYADGPPAMVSILPAFWLLVPGALGLVGVTSVLGESTDQGLTAVVTAGTTMVAISLGVLTGLGAGSWALESRWWLRRPQ</sequence>